<dbReference type="SUPFAM" id="SSF53474">
    <property type="entry name" value="alpha/beta-Hydrolases"/>
    <property type="match status" value="1"/>
</dbReference>
<dbReference type="InterPro" id="IPR029058">
    <property type="entry name" value="AB_hydrolase_fold"/>
</dbReference>
<reference evidence="2 3" key="1">
    <citation type="submission" date="2021-01" db="EMBL/GenBank/DDBJ databases">
        <title>Whole genome shotgun sequence of Actinoplanes deccanensis NBRC 13994.</title>
        <authorList>
            <person name="Komaki H."/>
            <person name="Tamura T."/>
        </authorList>
    </citation>
    <scope>NUCLEOTIDE SEQUENCE [LARGE SCALE GENOMIC DNA]</scope>
    <source>
        <strain evidence="2 3">NBRC 13994</strain>
    </source>
</reference>
<dbReference type="Pfam" id="PF00561">
    <property type="entry name" value="Abhydrolase_1"/>
    <property type="match status" value="1"/>
</dbReference>
<dbReference type="PANTHER" id="PTHR43433">
    <property type="entry name" value="HYDROLASE, ALPHA/BETA FOLD FAMILY PROTEIN"/>
    <property type="match status" value="1"/>
</dbReference>
<accession>A0ABQ3YF13</accession>
<evidence type="ECO:0000313" key="2">
    <source>
        <dbReference type="EMBL" id="GID78520.1"/>
    </source>
</evidence>
<dbReference type="RefSeq" id="WP_203773496.1">
    <property type="nucleotide sequence ID" value="NZ_BAAABO010000038.1"/>
</dbReference>
<feature type="domain" description="AB hydrolase-1" evidence="1">
    <location>
        <begin position="21"/>
        <end position="126"/>
    </location>
</feature>
<sequence>MEPACGVLTGGLPCLAVGTGPPVVLLPGISGDNADPRCRERRAQVRAFRKLTGRFTLYVINRRPGLARGVTMRDLADDYAAAVRHEFGGRPVPVIGVSTGGSIAQLLAAGHPDLVSRLVLVASAHRLSAGGRRAQRALARHAAAGRPRRAWASTGPALAGSRAGGWSFTLLLWLLGRRMAPPDVTDLVVTVEAEDTFDAAPRLGEIAAPTLVIGGERDGFYSARLFRETAYRIPDARLLLYRRKGHAATVAAGATSREILRFLGARPGGGSAGSANS</sequence>
<dbReference type="PRINTS" id="PR00111">
    <property type="entry name" value="ABHYDROLASE"/>
</dbReference>
<gene>
    <name evidence="2" type="ORF">Ade02nite_71610</name>
</gene>
<dbReference type="Gene3D" id="3.40.50.1820">
    <property type="entry name" value="alpha/beta hydrolase"/>
    <property type="match status" value="1"/>
</dbReference>
<name>A0ABQ3YF13_9ACTN</name>
<evidence type="ECO:0000313" key="3">
    <source>
        <dbReference type="Proteomes" id="UP000609879"/>
    </source>
</evidence>
<organism evidence="2 3">
    <name type="scientific">Paractinoplanes deccanensis</name>
    <dbReference type="NCBI Taxonomy" id="113561"/>
    <lineage>
        <taxon>Bacteria</taxon>
        <taxon>Bacillati</taxon>
        <taxon>Actinomycetota</taxon>
        <taxon>Actinomycetes</taxon>
        <taxon>Micromonosporales</taxon>
        <taxon>Micromonosporaceae</taxon>
        <taxon>Paractinoplanes</taxon>
    </lineage>
</organism>
<comment type="caution">
    <text evidence="2">The sequence shown here is derived from an EMBL/GenBank/DDBJ whole genome shotgun (WGS) entry which is preliminary data.</text>
</comment>
<evidence type="ECO:0000259" key="1">
    <source>
        <dbReference type="Pfam" id="PF00561"/>
    </source>
</evidence>
<protein>
    <recommendedName>
        <fullName evidence="1">AB hydrolase-1 domain-containing protein</fullName>
    </recommendedName>
</protein>
<dbReference type="PANTHER" id="PTHR43433:SF5">
    <property type="entry name" value="AB HYDROLASE-1 DOMAIN-CONTAINING PROTEIN"/>
    <property type="match status" value="1"/>
</dbReference>
<dbReference type="InterPro" id="IPR050471">
    <property type="entry name" value="AB_hydrolase"/>
</dbReference>
<proteinExistence type="predicted"/>
<dbReference type="EMBL" id="BOMI01000146">
    <property type="protein sequence ID" value="GID78520.1"/>
    <property type="molecule type" value="Genomic_DNA"/>
</dbReference>
<keyword evidence="3" id="KW-1185">Reference proteome</keyword>
<dbReference type="InterPro" id="IPR000073">
    <property type="entry name" value="AB_hydrolase_1"/>
</dbReference>
<dbReference type="Proteomes" id="UP000609879">
    <property type="component" value="Unassembled WGS sequence"/>
</dbReference>